<dbReference type="STRING" id="1573173.A0A166LRV4"/>
<accession>A0A166LRV4</accession>
<dbReference type="EMBL" id="LFIW01002723">
    <property type="protein sequence ID" value="KZL63862.1"/>
    <property type="molecule type" value="Genomic_DNA"/>
</dbReference>
<name>A0A166LRV4_COLIC</name>
<organism evidence="1 2">
    <name type="scientific">Colletotrichum incanum</name>
    <name type="common">Soybean anthracnose fungus</name>
    <dbReference type="NCBI Taxonomy" id="1573173"/>
    <lineage>
        <taxon>Eukaryota</taxon>
        <taxon>Fungi</taxon>
        <taxon>Dikarya</taxon>
        <taxon>Ascomycota</taxon>
        <taxon>Pezizomycotina</taxon>
        <taxon>Sordariomycetes</taxon>
        <taxon>Hypocreomycetidae</taxon>
        <taxon>Glomerellales</taxon>
        <taxon>Glomerellaceae</taxon>
        <taxon>Colletotrichum</taxon>
        <taxon>Colletotrichum spaethianum species complex</taxon>
    </lineage>
</organism>
<proteinExistence type="predicted"/>
<reference evidence="1 2" key="1">
    <citation type="submission" date="2015-06" db="EMBL/GenBank/DDBJ databases">
        <title>Survival trade-offs in plant roots during colonization by closely related pathogenic and mutualistic fungi.</title>
        <authorList>
            <person name="Hacquard S."/>
            <person name="Kracher B."/>
            <person name="Hiruma K."/>
            <person name="Weinman A."/>
            <person name="Muench P."/>
            <person name="Garrido Oter R."/>
            <person name="Ver Loren van Themaat E."/>
            <person name="Dallerey J.-F."/>
            <person name="Damm U."/>
            <person name="Henrissat B."/>
            <person name="Lespinet O."/>
            <person name="Thon M."/>
            <person name="Kemen E."/>
            <person name="McHardy A.C."/>
            <person name="Schulze-Lefert P."/>
            <person name="O'Connell R.J."/>
        </authorList>
    </citation>
    <scope>NUCLEOTIDE SEQUENCE [LARGE SCALE GENOMIC DNA]</scope>
    <source>
        <strain evidence="1 2">MAFF 238704</strain>
    </source>
</reference>
<evidence type="ECO:0000313" key="1">
    <source>
        <dbReference type="EMBL" id="KZL63862.1"/>
    </source>
</evidence>
<sequence length="121" mass="13473">MVARMAVLIGEVGNAALGIESVVSDLVSAPFAVLALLIGPQLHYRDDHYFDVQEDAHIHTTGFLDSEGMRLESKFADLVCKPLSQDLPTMKKDILIVAAAWDGNMDRYQRLRRPETVSNEF</sequence>
<evidence type="ECO:0000313" key="2">
    <source>
        <dbReference type="Proteomes" id="UP000076584"/>
    </source>
</evidence>
<protein>
    <submittedName>
        <fullName evidence="1">Uncharacterized protein</fullName>
    </submittedName>
</protein>
<dbReference type="Proteomes" id="UP000076584">
    <property type="component" value="Unassembled WGS sequence"/>
</dbReference>
<gene>
    <name evidence="1" type="ORF">CI238_12761</name>
</gene>
<comment type="caution">
    <text evidence="1">The sequence shown here is derived from an EMBL/GenBank/DDBJ whole genome shotgun (WGS) entry which is preliminary data.</text>
</comment>
<dbReference type="AlphaFoldDB" id="A0A166LRV4"/>
<keyword evidence="2" id="KW-1185">Reference proteome</keyword>